<accession>A0ACB0EC94</accession>
<dbReference type="EMBL" id="OX596102">
    <property type="protein sequence ID" value="CAI9698265.1"/>
    <property type="molecule type" value="Genomic_DNA"/>
</dbReference>
<dbReference type="Proteomes" id="UP001162501">
    <property type="component" value="Chromosome 18"/>
</dbReference>
<sequence>MGPGQPARAAWRLACAPADLIQQGCGGGPEGPVLAPRAAVTRRQDWRERIVEGGRGDESEDSRESAGQASVQRGSPAGAGLKMPEPALLCEASSGWALGDSVPLTSLFDYNASSPKPNRHCAVSCFREPRRRCLRLALALDELVAPPEGWGESAEDAGLACPGTPSGRWDSRLGVLKPRAAGGKGGCVD</sequence>
<proteinExistence type="predicted"/>
<gene>
    <name evidence="1" type="ORF">MRATA1EN3_LOCUS9478</name>
</gene>
<organism evidence="1 2">
    <name type="scientific">Rangifer tarandus platyrhynchus</name>
    <name type="common">Svalbard reindeer</name>
    <dbReference type="NCBI Taxonomy" id="3082113"/>
    <lineage>
        <taxon>Eukaryota</taxon>
        <taxon>Metazoa</taxon>
        <taxon>Chordata</taxon>
        <taxon>Craniata</taxon>
        <taxon>Vertebrata</taxon>
        <taxon>Euteleostomi</taxon>
        <taxon>Mammalia</taxon>
        <taxon>Eutheria</taxon>
        <taxon>Laurasiatheria</taxon>
        <taxon>Artiodactyla</taxon>
        <taxon>Ruminantia</taxon>
        <taxon>Pecora</taxon>
        <taxon>Cervidae</taxon>
        <taxon>Odocoileinae</taxon>
        <taxon>Rangifer</taxon>
    </lineage>
</organism>
<evidence type="ECO:0000313" key="2">
    <source>
        <dbReference type="Proteomes" id="UP001162501"/>
    </source>
</evidence>
<reference evidence="1" key="1">
    <citation type="submission" date="2023-05" db="EMBL/GenBank/DDBJ databases">
        <authorList>
            <consortium name="ELIXIR-Norway"/>
        </authorList>
    </citation>
    <scope>NUCLEOTIDE SEQUENCE</scope>
</reference>
<name>A0ACB0EC94_RANTA</name>
<protein>
    <submittedName>
        <fullName evidence="1">Uncharacterized protein</fullName>
    </submittedName>
</protein>
<evidence type="ECO:0000313" key="1">
    <source>
        <dbReference type="EMBL" id="CAI9698265.1"/>
    </source>
</evidence>